<evidence type="ECO:0000259" key="4">
    <source>
        <dbReference type="Pfam" id="PF13302"/>
    </source>
</evidence>
<evidence type="ECO:0000313" key="5">
    <source>
        <dbReference type="EMBL" id="NYZ65907.1"/>
    </source>
</evidence>
<dbReference type="GO" id="GO:0016747">
    <property type="term" value="F:acyltransferase activity, transferring groups other than amino-acyl groups"/>
    <property type="evidence" value="ECO:0007669"/>
    <property type="project" value="InterPro"/>
</dbReference>
<dbReference type="RefSeq" id="WP_180567932.1">
    <property type="nucleotide sequence ID" value="NZ_JACCKB010000008.1"/>
</dbReference>
<dbReference type="InterPro" id="IPR016181">
    <property type="entry name" value="Acyl_CoA_acyltransferase"/>
</dbReference>
<dbReference type="PANTHER" id="PTHR43792">
    <property type="entry name" value="GNAT FAMILY, PUTATIVE (AFU_ORTHOLOGUE AFUA_3G00765)-RELATED-RELATED"/>
    <property type="match status" value="1"/>
</dbReference>
<keyword evidence="6" id="KW-1185">Reference proteome</keyword>
<dbReference type="Pfam" id="PF13302">
    <property type="entry name" value="Acetyltransf_3"/>
    <property type="match status" value="1"/>
</dbReference>
<organism evidence="5 6">
    <name type="scientific">Spartinivicinus marinus</name>
    <dbReference type="NCBI Taxonomy" id="2994442"/>
    <lineage>
        <taxon>Bacteria</taxon>
        <taxon>Pseudomonadati</taxon>
        <taxon>Pseudomonadota</taxon>
        <taxon>Gammaproteobacteria</taxon>
        <taxon>Oceanospirillales</taxon>
        <taxon>Zooshikellaceae</taxon>
        <taxon>Spartinivicinus</taxon>
    </lineage>
</organism>
<dbReference type="EMBL" id="JACCKB010000008">
    <property type="protein sequence ID" value="NYZ65907.1"/>
    <property type="molecule type" value="Genomic_DNA"/>
</dbReference>
<dbReference type="Gene3D" id="3.40.630.30">
    <property type="match status" value="1"/>
</dbReference>
<proteinExistence type="inferred from homology"/>
<dbReference type="SUPFAM" id="SSF55729">
    <property type="entry name" value="Acyl-CoA N-acyltransferases (Nat)"/>
    <property type="match status" value="1"/>
</dbReference>
<comment type="caution">
    <text evidence="5">The sequence shown here is derived from an EMBL/GenBank/DDBJ whole genome shotgun (WGS) entry which is preliminary data.</text>
</comment>
<name>A0A853I8M7_9GAMM</name>
<dbReference type="InterPro" id="IPR051531">
    <property type="entry name" value="N-acetyltransferase"/>
</dbReference>
<keyword evidence="1" id="KW-0808">Transferase</keyword>
<keyword evidence="2" id="KW-0012">Acyltransferase</keyword>
<comment type="similarity">
    <text evidence="3">Belongs to the acetyltransferase family. RimJ subfamily.</text>
</comment>
<dbReference type="AlphaFoldDB" id="A0A853I8M7"/>
<dbReference type="InterPro" id="IPR000182">
    <property type="entry name" value="GNAT_dom"/>
</dbReference>
<evidence type="ECO:0000256" key="2">
    <source>
        <dbReference type="ARBA" id="ARBA00023315"/>
    </source>
</evidence>
<evidence type="ECO:0000256" key="3">
    <source>
        <dbReference type="ARBA" id="ARBA00038502"/>
    </source>
</evidence>
<evidence type="ECO:0000256" key="1">
    <source>
        <dbReference type="ARBA" id="ARBA00022679"/>
    </source>
</evidence>
<dbReference type="PANTHER" id="PTHR43792:SF8">
    <property type="entry name" value="[RIBOSOMAL PROTEIN US5]-ALANINE N-ACETYLTRANSFERASE"/>
    <property type="match status" value="1"/>
</dbReference>
<accession>A0A853I8M7</accession>
<dbReference type="Proteomes" id="UP000569732">
    <property type="component" value="Unassembled WGS sequence"/>
</dbReference>
<protein>
    <submittedName>
        <fullName evidence="5">GNAT family N-acetyltransferase</fullName>
    </submittedName>
</protein>
<evidence type="ECO:0000313" key="6">
    <source>
        <dbReference type="Proteomes" id="UP000569732"/>
    </source>
</evidence>
<gene>
    <name evidence="5" type="ORF">H0A36_07755</name>
</gene>
<reference evidence="5 6" key="1">
    <citation type="submission" date="2020-07" db="EMBL/GenBank/DDBJ databases">
        <title>Endozoicomonas sp. nov., isolated from sediment.</title>
        <authorList>
            <person name="Gu T."/>
        </authorList>
    </citation>
    <scope>NUCLEOTIDE SEQUENCE [LARGE SCALE GENOMIC DNA]</scope>
    <source>
        <strain evidence="5 6">SM1973</strain>
    </source>
</reference>
<feature type="domain" description="N-acetyltransferase" evidence="4">
    <location>
        <begin position="11"/>
        <end position="145"/>
    </location>
</feature>
<sequence>MKISNEIALFSLTEKDAHTIFQLVENNRHYLSQFLYWVDSVHDVASTKQYINQRVNSGLPGAQWFKITFHDTTCGIFAIKSISEDTTTAEVGYWLIPQVQGQGIISKIIQDMVVYLKGIDAAKAIEFRCLEQNQGSIKVAMRAGAILLKTIPHYISLNDSLQSLKIFQLPI</sequence>